<dbReference type="InterPro" id="IPR050092">
    <property type="entry name" value="RNase_H"/>
</dbReference>
<dbReference type="Pfam" id="PF00075">
    <property type="entry name" value="RNase_H"/>
    <property type="match status" value="1"/>
</dbReference>
<feature type="region of interest" description="Disordered" evidence="8">
    <location>
        <begin position="141"/>
        <end position="163"/>
    </location>
</feature>
<feature type="domain" description="RNase H type-1" evidence="9">
    <location>
        <begin position="108"/>
        <end position="275"/>
    </location>
</feature>
<dbReference type="PANTHER" id="PTHR10642:SF26">
    <property type="entry name" value="RIBONUCLEASE H1"/>
    <property type="match status" value="1"/>
</dbReference>
<dbReference type="SUPFAM" id="SSF53098">
    <property type="entry name" value="Ribonuclease H-like"/>
    <property type="match status" value="1"/>
</dbReference>
<dbReference type="Proteomes" id="UP000023152">
    <property type="component" value="Unassembled WGS sequence"/>
</dbReference>
<dbReference type="OrthoDB" id="411823at2759"/>
<dbReference type="PROSITE" id="PS50879">
    <property type="entry name" value="RNASE_H_1"/>
    <property type="match status" value="1"/>
</dbReference>
<dbReference type="InterPro" id="IPR036397">
    <property type="entry name" value="RNaseH_sf"/>
</dbReference>
<evidence type="ECO:0000259" key="9">
    <source>
        <dbReference type="PROSITE" id="PS50879"/>
    </source>
</evidence>
<proteinExistence type="inferred from homology"/>
<dbReference type="GO" id="GO:0043137">
    <property type="term" value="P:DNA replication, removal of RNA primer"/>
    <property type="evidence" value="ECO:0007669"/>
    <property type="project" value="TreeGrafter"/>
</dbReference>
<dbReference type="CDD" id="cd09276">
    <property type="entry name" value="Rnase_HI_RT_non_LTR"/>
    <property type="match status" value="1"/>
</dbReference>
<evidence type="ECO:0000256" key="8">
    <source>
        <dbReference type="SAM" id="MobiDB-lite"/>
    </source>
</evidence>
<evidence type="ECO:0000256" key="7">
    <source>
        <dbReference type="ARBA" id="ARBA00022801"/>
    </source>
</evidence>
<dbReference type="EC" id="3.1.26.4" evidence="3"/>
<gene>
    <name evidence="10" type="ORF">RFI_25810</name>
</gene>
<evidence type="ECO:0000256" key="4">
    <source>
        <dbReference type="ARBA" id="ARBA00022722"/>
    </source>
</evidence>
<sequence>MDVKSSDNDPGVEILWLKVNKCVCIYVKGKKLEDRLKQGKKIRIVQERQSKEDIERAKEREEITNCTQTKKVMTMKRKHSEMSGGKEPIIMKKRQRLIEYGKMWKYFGENDTICFVDGSSMGNPGASGIGYVIRIGKGDVDDDDDDDDKKSKGNNNNNNNNNNTNIIKGKQIVGYATSNEAELFAIWYVIQEVGRNKSKLLSNKIRILSDSIFALSCFSGIGPVPVESGLVISLKKQFMDFVRKQSFDITFHWVKGHIGIYGNEIADSLANIAAKLCINTNTILDHQLLLLPSIHTNNISLSSSSSSYLCCFTRISPQVLYSPSSSYWHVTSYFFWNEQFFSKCHLLSPQFPLSIVSLWSVWLSLSLISDIQNLNIKNISIFVNHSFVIDHLTHSHPSSHDSYFELLKWIRMELWIWKKEGFYFDFLHFPNSSLHDISLLPSSSSSSSCSSHFLPVIHDVISIPTQSKSFSLNFNKN</sequence>
<dbReference type="GO" id="GO:0004523">
    <property type="term" value="F:RNA-DNA hybrid ribonuclease activity"/>
    <property type="evidence" value="ECO:0007669"/>
    <property type="project" value="UniProtKB-EC"/>
</dbReference>
<protein>
    <recommendedName>
        <fullName evidence="3">ribonuclease H</fullName>
        <ecNumber evidence="3">3.1.26.4</ecNumber>
    </recommendedName>
</protein>
<accession>X6MDR7</accession>
<evidence type="ECO:0000256" key="1">
    <source>
        <dbReference type="ARBA" id="ARBA00000077"/>
    </source>
</evidence>
<evidence type="ECO:0000256" key="3">
    <source>
        <dbReference type="ARBA" id="ARBA00012180"/>
    </source>
</evidence>
<dbReference type="GO" id="GO:0003676">
    <property type="term" value="F:nucleic acid binding"/>
    <property type="evidence" value="ECO:0007669"/>
    <property type="project" value="InterPro"/>
</dbReference>
<comment type="catalytic activity">
    <reaction evidence="1">
        <text>Endonucleolytic cleavage to 5'-phosphomonoester.</text>
        <dbReference type="EC" id="3.1.26.4"/>
    </reaction>
</comment>
<comment type="similarity">
    <text evidence="2">Belongs to the RNase H family.</text>
</comment>
<evidence type="ECO:0000313" key="10">
    <source>
        <dbReference type="EMBL" id="ETO11567.1"/>
    </source>
</evidence>
<keyword evidence="4" id="KW-0540">Nuclease</keyword>
<comment type="caution">
    <text evidence="10">The sequence shown here is derived from an EMBL/GenBank/DDBJ whole genome shotgun (WGS) entry which is preliminary data.</text>
</comment>
<evidence type="ECO:0000256" key="5">
    <source>
        <dbReference type="ARBA" id="ARBA00022723"/>
    </source>
</evidence>
<dbReference type="InterPro" id="IPR012337">
    <property type="entry name" value="RNaseH-like_sf"/>
</dbReference>
<dbReference type="PANTHER" id="PTHR10642">
    <property type="entry name" value="RIBONUCLEASE H1"/>
    <property type="match status" value="1"/>
</dbReference>
<keyword evidence="7" id="KW-0378">Hydrolase</keyword>
<dbReference type="GO" id="GO:0046872">
    <property type="term" value="F:metal ion binding"/>
    <property type="evidence" value="ECO:0007669"/>
    <property type="project" value="UniProtKB-KW"/>
</dbReference>
<dbReference type="InterPro" id="IPR002156">
    <property type="entry name" value="RNaseH_domain"/>
</dbReference>
<keyword evidence="11" id="KW-1185">Reference proteome</keyword>
<dbReference type="AlphaFoldDB" id="X6MDR7"/>
<organism evidence="10 11">
    <name type="scientific">Reticulomyxa filosa</name>
    <dbReference type="NCBI Taxonomy" id="46433"/>
    <lineage>
        <taxon>Eukaryota</taxon>
        <taxon>Sar</taxon>
        <taxon>Rhizaria</taxon>
        <taxon>Retaria</taxon>
        <taxon>Foraminifera</taxon>
        <taxon>Monothalamids</taxon>
        <taxon>Reticulomyxidae</taxon>
        <taxon>Reticulomyxa</taxon>
    </lineage>
</organism>
<feature type="compositionally biased region" description="Low complexity" evidence="8">
    <location>
        <begin position="153"/>
        <end position="163"/>
    </location>
</feature>
<keyword evidence="5" id="KW-0479">Metal-binding</keyword>
<dbReference type="Gene3D" id="3.30.420.10">
    <property type="entry name" value="Ribonuclease H-like superfamily/Ribonuclease H"/>
    <property type="match status" value="1"/>
</dbReference>
<keyword evidence="6" id="KW-0255">Endonuclease</keyword>
<evidence type="ECO:0000313" key="11">
    <source>
        <dbReference type="Proteomes" id="UP000023152"/>
    </source>
</evidence>
<name>X6MDR7_RETFI</name>
<evidence type="ECO:0000256" key="2">
    <source>
        <dbReference type="ARBA" id="ARBA00005300"/>
    </source>
</evidence>
<evidence type="ECO:0000256" key="6">
    <source>
        <dbReference type="ARBA" id="ARBA00022759"/>
    </source>
</evidence>
<dbReference type="EMBL" id="ASPP01022334">
    <property type="protein sequence ID" value="ETO11567.1"/>
    <property type="molecule type" value="Genomic_DNA"/>
</dbReference>
<reference evidence="10 11" key="1">
    <citation type="journal article" date="2013" name="Curr. Biol.">
        <title>The Genome of the Foraminiferan Reticulomyxa filosa.</title>
        <authorList>
            <person name="Glockner G."/>
            <person name="Hulsmann N."/>
            <person name="Schleicher M."/>
            <person name="Noegel A.A."/>
            <person name="Eichinger L."/>
            <person name="Gallinger C."/>
            <person name="Pawlowski J."/>
            <person name="Sierra R."/>
            <person name="Euteneuer U."/>
            <person name="Pillet L."/>
            <person name="Moustafa A."/>
            <person name="Platzer M."/>
            <person name="Groth M."/>
            <person name="Szafranski K."/>
            <person name="Schliwa M."/>
        </authorList>
    </citation>
    <scope>NUCLEOTIDE SEQUENCE [LARGE SCALE GENOMIC DNA]</scope>
</reference>